<proteinExistence type="predicted"/>
<dbReference type="EMBL" id="RRYP01001482">
    <property type="protein sequence ID" value="TNV85895.1"/>
    <property type="molecule type" value="Genomic_DNA"/>
</dbReference>
<evidence type="ECO:0000313" key="2">
    <source>
        <dbReference type="EMBL" id="TNV85895.1"/>
    </source>
</evidence>
<name>A0A8J8T8S2_HALGN</name>
<feature type="transmembrane region" description="Helical" evidence="1">
    <location>
        <begin position="159"/>
        <end position="183"/>
    </location>
</feature>
<dbReference type="AlphaFoldDB" id="A0A8J8T8S2"/>
<evidence type="ECO:0000256" key="1">
    <source>
        <dbReference type="SAM" id="Phobius"/>
    </source>
</evidence>
<keyword evidence="3" id="KW-1185">Reference proteome</keyword>
<protein>
    <submittedName>
        <fullName evidence="2">Uncharacterized protein</fullName>
    </submittedName>
</protein>
<keyword evidence="1" id="KW-0472">Membrane</keyword>
<keyword evidence="1" id="KW-1133">Transmembrane helix</keyword>
<reference evidence="2" key="1">
    <citation type="submission" date="2019-06" db="EMBL/GenBank/DDBJ databases">
        <authorList>
            <person name="Zheng W."/>
        </authorList>
    </citation>
    <scope>NUCLEOTIDE SEQUENCE</scope>
    <source>
        <strain evidence="2">QDHG01</strain>
    </source>
</reference>
<accession>A0A8J8T8S2</accession>
<gene>
    <name evidence="2" type="ORF">FGO68_gene33</name>
</gene>
<evidence type="ECO:0000313" key="3">
    <source>
        <dbReference type="Proteomes" id="UP000785679"/>
    </source>
</evidence>
<organism evidence="2 3">
    <name type="scientific">Halteria grandinella</name>
    <dbReference type="NCBI Taxonomy" id="5974"/>
    <lineage>
        <taxon>Eukaryota</taxon>
        <taxon>Sar</taxon>
        <taxon>Alveolata</taxon>
        <taxon>Ciliophora</taxon>
        <taxon>Intramacronucleata</taxon>
        <taxon>Spirotrichea</taxon>
        <taxon>Stichotrichia</taxon>
        <taxon>Sporadotrichida</taxon>
        <taxon>Halteriidae</taxon>
        <taxon>Halteria</taxon>
    </lineage>
</organism>
<comment type="caution">
    <text evidence="2">The sequence shown here is derived from an EMBL/GenBank/DDBJ whole genome shotgun (WGS) entry which is preliminary data.</text>
</comment>
<sequence length="380" mass="43126">MDSGITHKIDPKYDPLVRKSSFEEVQKKINEALLQFGKCLTSLEQNISNCHSIIEEMNKQSGIFDTIINRPKKNKAIQLSNSNIEISRECQNLCRHRQNQLIEFQGAYARLLQYLDKVFIHWQFFRDTAILGDGIDMTAIQQIQFCAQVLKTASDVAKLLGFLVFIASGGMFGGVIAAGLGIFDLIMDLISALFNIAKLNELNSNLTLNIMQTFLLNTQLKYDNEIDIFNKKMQQLLFEAKYIQSTGISEHEMWEALIKASAELNEYSGRLELFNNFAEEAKTPQEVKKFAEKTSQDVANEEERVKMIKMLFFSFYRKSNTEISQIARYGDEVGTHFSAQDLSQIAASDAIMQGEDPSTVQQKFGLSDPQIALIRKIVLP</sequence>
<dbReference type="Proteomes" id="UP000785679">
    <property type="component" value="Unassembled WGS sequence"/>
</dbReference>
<keyword evidence="1" id="KW-0812">Transmembrane</keyword>